<comment type="caution">
    <text evidence="2">The sequence shown here is derived from an EMBL/GenBank/DDBJ whole genome shotgun (WGS) entry which is preliminary data.</text>
</comment>
<protein>
    <submittedName>
        <fullName evidence="2">Uncharacterized protein</fullName>
    </submittedName>
</protein>
<sequence length="391" mass="43810">MRKSTLLCIAVLLLFQIAPGEAYVLTPDVSLSLSGEYNDNLFLRNTDRESDFITRLSPGIRFSLHSMRSTLQLAYSPDLNYYSSHTDLSNIAHKVFARGSFALSERMNLTIEDTFLLSEETGDLVTLSVTGPLRERREWRVNTLESRIAYRTGGAVTCLLRAAYSDYDRKGTGLSEVKTYRGTGEISYAVSERSTLSVYTRHIKYDYRPGSDAYSQEYTLGISHKLTRTLRLEAQGGVLLSRMEEDGSREAGFSGGGLLSKRFGKGSALLSFQQTIIAGVDDGEPLRTRTIDLTLSRPLSPRWTASFSGSYGTFKSIRDTRVDTGAFRLTPSVAYTLTPRTDIALSYRYLTTHDRIADARDYRVHTATLSLRWNYSAGQQASFPFPMIQEK</sequence>
<dbReference type="SUPFAM" id="SSF56935">
    <property type="entry name" value="Porins"/>
    <property type="match status" value="2"/>
</dbReference>
<reference evidence="2" key="2">
    <citation type="submission" date="2021-08" db="EMBL/GenBank/DDBJ databases">
        <authorList>
            <person name="Dalcin Martins P."/>
        </authorList>
    </citation>
    <scope>NUCLEOTIDE SEQUENCE</scope>
    <source>
        <strain evidence="2">MAG_39</strain>
    </source>
</reference>
<evidence type="ECO:0000256" key="1">
    <source>
        <dbReference type="SAM" id="SignalP"/>
    </source>
</evidence>
<evidence type="ECO:0000313" key="2">
    <source>
        <dbReference type="EMBL" id="MBZ0156184.1"/>
    </source>
</evidence>
<dbReference type="Proteomes" id="UP000705867">
    <property type="component" value="Unassembled WGS sequence"/>
</dbReference>
<dbReference type="EMBL" id="JAIOIV010000069">
    <property type="protein sequence ID" value="MBZ0156184.1"/>
    <property type="molecule type" value="Genomic_DNA"/>
</dbReference>
<reference evidence="2" key="1">
    <citation type="journal article" date="2021" name="bioRxiv">
        <title>Unraveling nitrogen, sulfur and carbon metabolic pathways and microbial community transcriptional responses to substrate deprivation and toxicity stresses in a bioreactor mimicking anoxic brackish coastal sediment conditions.</title>
        <authorList>
            <person name="Martins P.D."/>
            <person name="Echeveste M.J."/>
            <person name="Arshad A."/>
            <person name="Kurth J."/>
            <person name="Ouboter H."/>
            <person name="Jetten M.S.M."/>
            <person name="Welte C.U."/>
        </authorList>
    </citation>
    <scope>NUCLEOTIDE SEQUENCE</scope>
    <source>
        <strain evidence="2">MAG_39</strain>
    </source>
</reference>
<keyword evidence="1" id="KW-0732">Signal</keyword>
<proteinExistence type="predicted"/>
<feature type="signal peptide" evidence="1">
    <location>
        <begin position="1"/>
        <end position="22"/>
    </location>
</feature>
<accession>A0A953LZY3</accession>
<feature type="chain" id="PRO_5038084480" evidence="1">
    <location>
        <begin position="23"/>
        <end position="391"/>
    </location>
</feature>
<organism evidence="2 3">
    <name type="scientific">Candidatus Nitrobium versatile</name>
    <dbReference type="NCBI Taxonomy" id="2884831"/>
    <lineage>
        <taxon>Bacteria</taxon>
        <taxon>Pseudomonadati</taxon>
        <taxon>Nitrospirota</taxon>
        <taxon>Nitrospiria</taxon>
        <taxon>Nitrospirales</taxon>
        <taxon>Nitrospiraceae</taxon>
        <taxon>Candidatus Nitrobium</taxon>
    </lineage>
</organism>
<gene>
    <name evidence="2" type="ORF">K8I29_08255</name>
</gene>
<name>A0A953LZY3_9BACT</name>
<dbReference type="AlphaFoldDB" id="A0A953LZY3"/>
<evidence type="ECO:0000313" key="3">
    <source>
        <dbReference type="Proteomes" id="UP000705867"/>
    </source>
</evidence>